<protein>
    <submittedName>
        <fullName evidence="10">Alkylation response protein AidB-like acyl-CoA dehydrogenase</fullName>
    </submittedName>
</protein>
<dbReference type="SUPFAM" id="SSF56645">
    <property type="entry name" value="Acyl-CoA dehydrogenase NM domain-like"/>
    <property type="match status" value="1"/>
</dbReference>
<organism evidence="10 11">
    <name type="scientific">Kribbella jejuensis</name>
    <dbReference type="NCBI Taxonomy" id="236068"/>
    <lineage>
        <taxon>Bacteria</taxon>
        <taxon>Bacillati</taxon>
        <taxon>Actinomycetota</taxon>
        <taxon>Actinomycetes</taxon>
        <taxon>Propionibacteriales</taxon>
        <taxon>Kribbellaceae</taxon>
        <taxon>Kribbella</taxon>
    </lineage>
</organism>
<dbReference type="RefSeq" id="WP_238332557.1">
    <property type="nucleotide sequence ID" value="NZ_VFMM01000003.1"/>
</dbReference>
<feature type="domain" description="Acyl-CoA oxidase/dehydrogenase middle" evidence="8">
    <location>
        <begin position="151"/>
        <end position="249"/>
    </location>
</feature>
<dbReference type="PROSITE" id="PS00073">
    <property type="entry name" value="ACYL_COA_DH_2"/>
    <property type="match status" value="1"/>
</dbReference>
<comment type="caution">
    <text evidence="10">The sequence shown here is derived from an EMBL/GenBank/DDBJ whole genome shotgun (WGS) entry which is preliminary data.</text>
</comment>
<feature type="domain" description="Acyl-CoA dehydrogenase/oxidase C-terminal" evidence="7">
    <location>
        <begin position="287"/>
        <end position="439"/>
    </location>
</feature>
<evidence type="ECO:0000256" key="6">
    <source>
        <dbReference type="RuleBase" id="RU362125"/>
    </source>
</evidence>
<evidence type="ECO:0000256" key="2">
    <source>
        <dbReference type="ARBA" id="ARBA00009347"/>
    </source>
</evidence>
<dbReference type="InterPro" id="IPR036250">
    <property type="entry name" value="AcylCo_DH-like_C"/>
</dbReference>
<dbReference type="PANTHER" id="PTHR43884">
    <property type="entry name" value="ACYL-COA DEHYDROGENASE"/>
    <property type="match status" value="1"/>
</dbReference>
<reference evidence="10 11" key="1">
    <citation type="submission" date="2019-06" db="EMBL/GenBank/DDBJ databases">
        <title>Sequencing the genomes of 1000 actinobacteria strains.</title>
        <authorList>
            <person name="Klenk H.-P."/>
        </authorList>
    </citation>
    <scope>NUCLEOTIDE SEQUENCE [LARGE SCALE GENOMIC DNA]</scope>
    <source>
        <strain evidence="10 11">DSM 17305</strain>
    </source>
</reference>
<dbReference type="PANTHER" id="PTHR43884:SF12">
    <property type="entry name" value="ISOVALERYL-COA DEHYDROGENASE, MITOCHONDRIAL-RELATED"/>
    <property type="match status" value="1"/>
</dbReference>
<keyword evidence="11" id="KW-1185">Reference proteome</keyword>
<dbReference type="InterPro" id="IPR013786">
    <property type="entry name" value="AcylCoA_DH/ox_N"/>
</dbReference>
<dbReference type="FunFam" id="1.20.140.10:FF:000004">
    <property type="entry name" value="Acyl-CoA dehydrogenase FadE25"/>
    <property type="match status" value="1"/>
</dbReference>
<evidence type="ECO:0000259" key="9">
    <source>
        <dbReference type="Pfam" id="PF02771"/>
    </source>
</evidence>
<gene>
    <name evidence="10" type="ORF">FB475_6405</name>
</gene>
<dbReference type="InterPro" id="IPR046373">
    <property type="entry name" value="Acyl-CoA_Oxase/DH_mid-dom_sf"/>
</dbReference>
<keyword evidence="5 6" id="KW-0560">Oxidoreductase</keyword>
<dbReference type="EMBL" id="VFMM01000003">
    <property type="protein sequence ID" value="TQJ06737.1"/>
    <property type="molecule type" value="Genomic_DNA"/>
</dbReference>
<evidence type="ECO:0000256" key="3">
    <source>
        <dbReference type="ARBA" id="ARBA00022630"/>
    </source>
</evidence>
<dbReference type="AlphaFoldDB" id="A0A542DUG6"/>
<comment type="cofactor">
    <cofactor evidence="1 6">
        <name>FAD</name>
        <dbReference type="ChEBI" id="CHEBI:57692"/>
    </cofactor>
</comment>
<dbReference type="Gene3D" id="1.10.540.10">
    <property type="entry name" value="Acyl-CoA dehydrogenase/oxidase, N-terminal domain"/>
    <property type="match status" value="1"/>
</dbReference>
<feature type="domain" description="Acyl-CoA dehydrogenase/oxidase N-terminal" evidence="9">
    <location>
        <begin position="34"/>
        <end position="140"/>
    </location>
</feature>
<dbReference type="InterPro" id="IPR037069">
    <property type="entry name" value="AcylCoA_DH/ox_N_sf"/>
</dbReference>
<evidence type="ECO:0000259" key="8">
    <source>
        <dbReference type="Pfam" id="PF02770"/>
    </source>
</evidence>
<dbReference type="InterPro" id="IPR009075">
    <property type="entry name" value="AcylCo_DH/oxidase_C"/>
</dbReference>
<dbReference type="Pfam" id="PF02770">
    <property type="entry name" value="Acyl-CoA_dh_M"/>
    <property type="match status" value="1"/>
</dbReference>
<accession>A0A542DUG6</accession>
<dbReference type="Gene3D" id="1.20.140.10">
    <property type="entry name" value="Butyryl-CoA Dehydrogenase, subunit A, domain 3"/>
    <property type="match status" value="1"/>
</dbReference>
<evidence type="ECO:0000313" key="10">
    <source>
        <dbReference type="EMBL" id="TQJ06737.1"/>
    </source>
</evidence>
<dbReference type="Proteomes" id="UP000316298">
    <property type="component" value="Unassembled WGS sequence"/>
</dbReference>
<evidence type="ECO:0000256" key="5">
    <source>
        <dbReference type="ARBA" id="ARBA00023002"/>
    </source>
</evidence>
<dbReference type="InterPro" id="IPR006091">
    <property type="entry name" value="Acyl-CoA_Oxase/DH_mid-dom"/>
</dbReference>
<dbReference type="Pfam" id="PF00441">
    <property type="entry name" value="Acyl-CoA_dh_1"/>
    <property type="match status" value="1"/>
</dbReference>
<dbReference type="InterPro" id="IPR009100">
    <property type="entry name" value="AcylCoA_DH/oxidase_NM_dom_sf"/>
</dbReference>
<name>A0A542DUG6_9ACTN</name>
<keyword evidence="3 6" id="KW-0285">Flavoprotein</keyword>
<evidence type="ECO:0000256" key="4">
    <source>
        <dbReference type="ARBA" id="ARBA00022827"/>
    </source>
</evidence>
<sequence length="445" mass="47993">MSDPVVSADVMALAGELGSERSKPGWSPFSLALNEEQKEIRDWAHSFAADVIRPAAAEWDEREETPWPVIQEAAKIGLYGLDANINLFVDPSGLLMPLVHEELFWGDAGIGMSLKGTGLASSAIFSNGTPEQWSQWMPRCYGTPDDVRVAAFCSSEPGAGSDVSAIRTRAVFDEASGEWVINGQKAWATNGGIADIHVVVATVDPSLGTKGQAAFVVPKSEVRGLEQGTKLKKHGLRASHTADVFFDNVRIPAANVLGGKEKLDERLARAREAAARTAGPNAAGSTGRNASMATFEMTRHIVGAQAVGIARAAYEVALDYAKTREQFGRPIIDNQGIAFKLADMALEIDAARLLVWRAANMSAALMRGETPDYRHGEGSMAKLKAGEVAVKVTEEAIQILGGNGYTREYPVERMHRDAKIYTIFEGTSEIQRLVIARAISGMRIR</sequence>
<dbReference type="GO" id="GO:0050660">
    <property type="term" value="F:flavin adenine dinucleotide binding"/>
    <property type="evidence" value="ECO:0007669"/>
    <property type="project" value="InterPro"/>
</dbReference>
<dbReference type="InterPro" id="IPR006089">
    <property type="entry name" value="Acyl-CoA_DH_CS"/>
</dbReference>
<dbReference type="Pfam" id="PF02771">
    <property type="entry name" value="Acyl-CoA_dh_N"/>
    <property type="match status" value="1"/>
</dbReference>
<evidence type="ECO:0000259" key="7">
    <source>
        <dbReference type="Pfam" id="PF00441"/>
    </source>
</evidence>
<dbReference type="SUPFAM" id="SSF47203">
    <property type="entry name" value="Acyl-CoA dehydrogenase C-terminal domain-like"/>
    <property type="match status" value="1"/>
</dbReference>
<dbReference type="Gene3D" id="2.40.110.10">
    <property type="entry name" value="Butyryl-CoA Dehydrogenase, subunit A, domain 2"/>
    <property type="match status" value="1"/>
</dbReference>
<evidence type="ECO:0000313" key="11">
    <source>
        <dbReference type="Proteomes" id="UP000316298"/>
    </source>
</evidence>
<proteinExistence type="inferred from homology"/>
<evidence type="ECO:0000256" key="1">
    <source>
        <dbReference type="ARBA" id="ARBA00001974"/>
    </source>
</evidence>
<keyword evidence="4 6" id="KW-0274">FAD</keyword>
<dbReference type="FunFam" id="2.40.110.10:FF:000002">
    <property type="entry name" value="Acyl-CoA dehydrogenase fadE12"/>
    <property type="match status" value="1"/>
</dbReference>
<comment type="similarity">
    <text evidence="2 6">Belongs to the acyl-CoA dehydrogenase family.</text>
</comment>
<dbReference type="GO" id="GO:0003995">
    <property type="term" value="F:acyl-CoA dehydrogenase activity"/>
    <property type="evidence" value="ECO:0007669"/>
    <property type="project" value="InterPro"/>
</dbReference>